<dbReference type="EMBL" id="JAANBB010000035">
    <property type="protein sequence ID" value="KAF7554204.1"/>
    <property type="molecule type" value="Genomic_DNA"/>
</dbReference>
<accession>A0A9P5HFC2</accession>
<name>A0A9P5HFC2_9HYPO</name>
<evidence type="ECO:0000313" key="3">
    <source>
        <dbReference type="Proteomes" id="UP000722485"/>
    </source>
</evidence>
<protein>
    <submittedName>
        <fullName evidence="2">Uncharacterized protein</fullName>
    </submittedName>
</protein>
<dbReference type="PANTHER" id="PTHR38797:SF4">
    <property type="entry name" value="NUCLEAR PORE COMPLEX PROTEIN NUP85"/>
    <property type="match status" value="1"/>
</dbReference>
<evidence type="ECO:0000313" key="2">
    <source>
        <dbReference type="EMBL" id="KAF7554204.1"/>
    </source>
</evidence>
<dbReference type="Pfam" id="PF12311">
    <property type="entry name" value="DUF3632"/>
    <property type="match status" value="1"/>
</dbReference>
<proteinExistence type="predicted"/>
<dbReference type="InterPro" id="IPR053204">
    <property type="entry name" value="Oxopyrrolidines_Biosynth-assoc"/>
</dbReference>
<feature type="region of interest" description="Disordered" evidence="1">
    <location>
        <begin position="309"/>
        <end position="343"/>
    </location>
</feature>
<comment type="caution">
    <text evidence="2">The sequence shown here is derived from an EMBL/GenBank/DDBJ whole genome shotgun (WGS) entry which is preliminary data.</text>
</comment>
<keyword evidence="3" id="KW-1185">Reference proteome</keyword>
<dbReference type="OrthoDB" id="3350591at2759"/>
<sequence length="409" mass="45740">MVDDKIILQPLIDDGIVDDIGEEMISIFQLTFDSVSEATVDEEAKRVALEVQKRITTEHHKGSQEYIFESTWEGLLDIVQLVPPRHIAQLLLVKTLIELDATPTWKDLPILGQVMRDRWTGAFFGPDPDNENEGACTPSGWVNLNSFLALLFASGVVRWQNFPVWELREGLEEELSPGEVADCGVAAASEWLIQAAPALLRLCLIDEDDLDEPIRRSNRAGSLFKGNPGLNLERWGFWKRRLGEVRGTVSEETALSVDKALESMKKTARVQLVRSSEAEPAVDPLAHQADIDEGVQQEHQHLHEHDDADGALQGHDQAEDAAEDVEHVDGAAQTTNKDGSGACGTLRALRAQGERQYERVRRLEFIVPVPHIADYLQLVKFRTQGVRYRFHVKARAVDMLVLGRVLERG</sequence>
<dbReference type="InterPro" id="IPR022085">
    <property type="entry name" value="OpdG"/>
</dbReference>
<dbReference type="AlphaFoldDB" id="A0A9P5HFC2"/>
<dbReference type="PANTHER" id="PTHR38797">
    <property type="entry name" value="NUCLEAR PORE COMPLEX PROTEIN NUP85-RELATED"/>
    <property type="match status" value="1"/>
</dbReference>
<organism evidence="2 3">
    <name type="scientific">Cylindrodendrum hubeiense</name>
    <dbReference type="NCBI Taxonomy" id="595255"/>
    <lineage>
        <taxon>Eukaryota</taxon>
        <taxon>Fungi</taxon>
        <taxon>Dikarya</taxon>
        <taxon>Ascomycota</taxon>
        <taxon>Pezizomycotina</taxon>
        <taxon>Sordariomycetes</taxon>
        <taxon>Hypocreomycetidae</taxon>
        <taxon>Hypocreales</taxon>
        <taxon>Nectriaceae</taxon>
        <taxon>Cylindrodendrum</taxon>
    </lineage>
</organism>
<dbReference type="Proteomes" id="UP000722485">
    <property type="component" value="Unassembled WGS sequence"/>
</dbReference>
<gene>
    <name evidence="2" type="ORF">G7Z17_g3063</name>
</gene>
<evidence type="ECO:0000256" key="1">
    <source>
        <dbReference type="SAM" id="MobiDB-lite"/>
    </source>
</evidence>
<reference evidence="2" key="1">
    <citation type="submission" date="2020-03" db="EMBL/GenBank/DDBJ databases">
        <title>Draft Genome Sequence of Cylindrodendrum hubeiense.</title>
        <authorList>
            <person name="Buettner E."/>
            <person name="Kellner H."/>
        </authorList>
    </citation>
    <scope>NUCLEOTIDE SEQUENCE</scope>
    <source>
        <strain evidence="2">IHI 201604</strain>
    </source>
</reference>